<dbReference type="Gene3D" id="1.10.260.40">
    <property type="entry name" value="lambda repressor-like DNA-binding domains"/>
    <property type="match status" value="1"/>
</dbReference>
<name>A0A1Q8CKJ9_9PSEU</name>
<proteinExistence type="predicted"/>
<dbReference type="STRING" id="1912961.BU204_25105"/>
<dbReference type="SMART" id="SM00530">
    <property type="entry name" value="HTH_XRE"/>
    <property type="match status" value="1"/>
</dbReference>
<dbReference type="Gene3D" id="1.25.40.10">
    <property type="entry name" value="Tetratricopeptide repeat domain"/>
    <property type="match status" value="1"/>
</dbReference>
<dbReference type="Proteomes" id="UP000185596">
    <property type="component" value="Unassembled WGS sequence"/>
</dbReference>
<dbReference type="InterPro" id="IPR001387">
    <property type="entry name" value="Cro/C1-type_HTH"/>
</dbReference>
<gene>
    <name evidence="2" type="ORF">BU204_25105</name>
</gene>
<reference evidence="2 3" key="1">
    <citation type="submission" date="2016-12" db="EMBL/GenBank/DDBJ databases">
        <title>The draft genome sequence of Actinophytocola sp. 11-183.</title>
        <authorList>
            <person name="Wang W."/>
            <person name="Yuan L."/>
        </authorList>
    </citation>
    <scope>NUCLEOTIDE SEQUENCE [LARGE SCALE GENOMIC DNA]</scope>
    <source>
        <strain evidence="2 3">11-183</strain>
    </source>
</reference>
<dbReference type="PROSITE" id="PS50943">
    <property type="entry name" value="HTH_CROC1"/>
    <property type="match status" value="1"/>
</dbReference>
<evidence type="ECO:0000313" key="2">
    <source>
        <dbReference type="EMBL" id="OLF14872.1"/>
    </source>
</evidence>
<evidence type="ECO:0000313" key="3">
    <source>
        <dbReference type="Proteomes" id="UP000185596"/>
    </source>
</evidence>
<dbReference type="InterPro" id="IPR010982">
    <property type="entry name" value="Lambda_DNA-bd_dom_sf"/>
</dbReference>
<sequence length="360" mass="39144">MLRAYRRFNRMSQHKLAEILGYDKTYVSMIETGRRTINDVGTRRHIARTLGLPTHVLGVTDSGDADFAAMVQFGDSVIRLAEIARQAGRPVEAVDELWPLVARLEARAAEGHVERDTLMLLGRARVALGLSLGTVLPEERMVTAARWTGKALAIAEHLEDQSFLAHVLRMHGNELRKANRIPAAIARLNRPVHLSDHPEGQGAALAFLARAAGERGESDLFDEAMERFRSLLDQGHSQGMLLNPFTFREVGLRGLVSTGRAAEAIRLMQVGQVDTAPAAPQWHVIERVTAGQVHLAAGDHDSASDALNTALRAADLHRLPHQVQRAIRAARAGGLTEISAAGEAALTRLQGLLGPSESDD</sequence>
<evidence type="ECO:0000259" key="1">
    <source>
        <dbReference type="PROSITE" id="PS50943"/>
    </source>
</evidence>
<protein>
    <submittedName>
        <fullName evidence="2">XRE family transcriptional regulator</fullName>
    </submittedName>
</protein>
<dbReference type="SUPFAM" id="SSF47413">
    <property type="entry name" value="lambda repressor-like DNA-binding domains"/>
    <property type="match status" value="1"/>
</dbReference>
<dbReference type="InterPro" id="IPR011990">
    <property type="entry name" value="TPR-like_helical_dom_sf"/>
</dbReference>
<dbReference type="CDD" id="cd00093">
    <property type="entry name" value="HTH_XRE"/>
    <property type="match status" value="1"/>
</dbReference>
<organism evidence="2 3">
    <name type="scientific">Actinophytocola xanthii</name>
    <dbReference type="NCBI Taxonomy" id="1912961"/>
    <lineage>
        <taxon>Bacteria</taxon>
        <taxon>Bacillati</taxon>
        <taxon>Actinomycetota</taxon>
        <taxon>Actinomycetes</taxon>
        <taxon>Pseudonocardiales</taxon>
        <taxon>Pseudonocardiaceae</taxon>
    </lineage>
</organism>
<dbReference type="GO" id="GO:0003677">
    <property type="term" value="F:DNA binding"/>
    <property type="evidence" value="ECO:0007669"/>
    <property type="project" value="InterPro"/>
</dbReference>
<dbReference type="EMBL" id="MSIE01000048">
    <property type="protein sequence ID" value="OLF14872.1"/>
    <property type="molecule type" value="Genomic_DNA"/>
</dbReference>
<comment type="caution">
    <text evidence="2">The sequence shown here is derived from an EMBL/GenBank/DDBJ whole genome shotgun (WGS) entry which is preliminary data.</text>
</comment>
<dbReference type="AlphaFoldDB" id="A0A1Q8CKJ9"/>
<keyword evidence="3" id="KW-1185">Reference proteome</keyword>
<feature type="domain" description="HTH cro/C1-type" evidence="1">
    <location>
        <begin position="2"/>
        <end position="57"/>
    </location>
</feature>
<dbReference type="Pfam" id="PF01381">
    <property type="entry name" value="HTH_3"/>
    <property type="match status" value="1"/>
</dbReference>
<accession>A0A1Q8CKJ9</accession>